<dbReference type="Pfam" id="PF08240">
    <property type="entry name" value="ADH_N"/>
    <property type="match status" value="1"/>
</dbReference>
<name>A0ABR5Q4H7_9LACO</name>
<dbReference type="SMART" id="SM00829">
    <property type="entry name" value="PKS_ER"/>
    <property type="match status" value="1"/>
</dbReference>
<protein>
    <submittedName>
        <fullName evidence="3">NADPH quinone reductase</fullName>
    </submittedName>
</protein>
<dbReference type="InterPro" id="IPR011032">
    <property type="entry name" value="GroES-like_sf"/>
</dbReference>
<dbReference type="InterPro" id="IPR013149">
    <property type="entry name" value="ADH-like_C"/>
</dbReference>
<keyword evidence="1" id="KW-0521">NADP</keyword>
<evidence type="ECO:0000313" key="4">
    <source>
        <dbReference type="Proteomes" id="UP000051884"/>
    </source>
</evidence>
<keyword evidence="4" id="KW-1185">Reference proteome</keyword>
<dbReference type="SUPFAM" id="SSF50129">
    <property type="entry name" value="GroES-like"/>
    <property type="match status" value="1"/>
</dbReference>
<dbReference type="CDD" id="cd05289">
    <property type="entry name" value="MDR_like_2"/>
    <property type="match status" value="1"/>
</dbReference>
<dbReference type="InterPro" id="IPR036291">
    <property type="entry name" value="NAD(P)-bd_dom_sf"/>
</dbReference>
<dbReference type="Gene3D" id="3.40.50.720">
    <property type="entry name" value="NAD(P)-binding Rossmann-like Domain"/>
    <property type="match status" value="1"/>
</dbReference>
<dbReference type="Gene3D" id="3.90.180.10">
    <property type="entry name" value="Medium-chain alcohol dehydrogenases, catalytic domain"/>
    <property type="match status" value="1"/>
</dbReference>
<dbReference type="InterPro" id="IPR020843">
    <property type="entry name" value="ER"/>
</dbReference>
<dbReference type="InterPro" id="IPR013154">
    <property type="entry name" value="ADH-like_N"/>
</dbReference>
<dbReference type="Pfam" id="PF00107">
    <property type="entry name" value="ADH_zinc_N"/>
    <property type="match status" value="1"/>
</dbReference>
<organism evidence="3 4">
    <name type="scientific">Paucilactobacillus hokkaidonensis</name>
    <dbReference type="NCBI Taxonomy" id="1193095"/>
    <lineage>
        <taxon>Bacteria</taxon>
        <taxon>Bacillati</taxon>
        <taxon>Bacillota</taxon>
        <taxon>Bacilli</taxon>
        <taxon>Lactobacillales</taxon>
        <taxon>Lactobacillaceae</taxon>
        <taxon>Paucilactobacillus</taxon>
    </lineage>
</organism>
<evidence type="ECO:0000256" key="1">
    <source>
        <dbReference type="ARBA" id="ARBA00022857"/>
    </source>
</evidence>
<gene>
    <name evidence="3" type="ORF">IV59_GL001109</name>
</gene>
<reference evidence="3 4" key="1">
    <citation type="journal article" date="2015" name="Genome Announc.">
        <title>Expanding the biotechnology potential of lactobacilli through comparative genomics of 213 strains and associated genera.</title>
        <authorList>
            <person name="Sun Z."/>
            <person name="Harris H.M."/>
            <person name="McCann A."/>
            <person name="Guo C."/>
            <person name="Argimon S."/>
            <person name="Zhang W."/>
            <person name="Yang X."/>
            <person name="Jeffery I.B."/>
            <person name="Cooney J.C."/>
            <person name="Kagawa T.F."/>
            <person name="Liu W."/>
            <person name="Song Y."/>
            <person name="Salvetti E."/>
            <person name="Wrobel A."/>
            <person name="Rasinkangas P."/>
            <person name="Parkhill J."/>
            <person name="Rea M.C."/>
            <person name="O'Sullivan O."/>
            <person name="Ritari J."/>
            <person name="Douillard F.P."/>
            <person name="Paul Ross R."/>
            <person name="Yang R."/>
            <person name="Briner A.E."/>
            <person name="Felis G.E."/>
            <person name="de Vos W.M."/>
            <person name="Barrangou R."/>
            <person name="Klaenhammer T.R."/>
            <person name="Caufield P.W."/>
            <person name="Cui Y."/>
            <person name="Zhang H."/>
            <person name="O'Toole P.W."/>
        </authorList>
    </citation>
    <scope>NUCLEOTIDE SEQUENCE [LARGE SCALE GENOMIC DNA]</scope>
    <source>
        <strain evidence="3 4">DSM 26202</strain>
    </source>
</reference>
<evidence type="ECO:0000259" key="2">
    <source>
        <dbReference type="SMART" id="SM00829"/>
    </source>
</evidence>
<dbReference type="InterPro" id="IPR051603">
    <property type="entry name" value="Zinc-ADH_QOR/CCCR"/>
</dbReference>
<dbReference type="EMBL" id="JQCH01000023">
    <property type="protein sequence ID" value="KRO08835.1"/>
    <property type="molecule type" value="Genomic_DNA"/>
</dbReference>
<comment type="caution">
    <text evidence="3">The sequence shown here is derived from an EMBL/GenBank/DDBJ whole genome shotgun (WGS) entry which is preliminary data.</text>
</comment>
<dbReference type="PANTHER" id="PTHR44154">
    <property type="entry name" value="QUINONE OXIDOREDUCTASE"/>
    <property type="match status" value="1"/>
</dbReference>
<feature type="domain" description="Enoyl reductase (ER)" evidence="2">
    <location>
        <begin position="12"/>
        <end position="307"/>
    </location>
</feature>
<dbReference type="SUPFAM" id="SSF51735">
    <property type="entry name" value="NAD(P)-binding Rossmann-fold domains"/>
    <property type="match status" value="1"/>
</dbReference>
<sequence>MFMKSFGYKKFGGPEVFEEINSAEPEITKDNQVIIATLSVGLNNFERSQRAGNFGGDKFPIIPGRDVVGKVIEVGADVNTVEPDDIVIGHAGPAYADKVKLATRRLIKKPAGVSNQAAVSIITPGITAYNAVSYFTHVKSGDTVLVNGATGGVGSIAVQVAKKLGAHVIGVGSSRNEAMMETLGVDEVGLYNQENINEKFANQADVVINAALDGSNPSLISDVIKDGGQSASVGAAPDLSAKPNATFEHVKPIDAKHDQIALQKLADMLADGSLNVKIFKELSLTLAGVIEGHQLLEQHHAPGRIILVK</sequence>
<evidence type="ECO:0000313" key="3">
    <source>
        <dbReference type="EMBL" id="KRO08835.1"/>
    </source>
</evidence>
<proteinExistence type="predicted"/>
<dbReference type="PANTHER" id="PTHR44154:SF1">
    <property type="entry name" value="QUINONE OXIDOREDUCTASE"/>
    <property type="match status" value="1"/>
</dbReference>
<dbReference type="Proteomes" id="UP000051884">
    <property type="component" value="Unassembled WGS sequence"/>
</dbReference>
<accession>A0ABR5Q4H7</accession>